<proteinExistence type="predicted"/>
<dbReference type="AlphaFoldDB" id="A0A916Z9C6"/>
<dbReference type="EMBL" id="BMIP01000011">
    <property type="protein sequence ID" value="GGD82176.1"/>
    <property type="molecule type" value="Genomic_DNA"/>
</dbReference>
<protein>
    <submittedName>
        <fullName evidence="2">Uncharacterized protein</fullName>
    </submittedName>
</protein>
<accession>A0A916Z9C6</accession>
<evidence type="ECO:0000313" key="3">
    <source>
        <dbReference type="Proteomes" id="UP000612349"/>
    </source>
</evidence>
<comment type="caution">
    <text evidence="2">The sequence shown here is derived from an EMBL/GenBank/DDBJ whole genome shotgun (WGS) entry which is preliminary data.</text>
</comment>
<sequence>MSAATLNSRASHFVRYSQFGAAAALRLIGWLCVTLLASLGVIALMAFAIGNFTVDGTMLQLDNLASRYVDADVGRQAQFQHYLLIVWAIALTAIGFFRRGSLAQAVRDSEKNDG</sequence>
<dbReference type="RefSeq" id="WP_066769530.1">
    <property type="nucleotide sequence ID" value="NZ_BMIP01000011.1"/>
</dbReference>
<feature type="transmembrane region" description="Helical" evidence="1">
    <location>
        <begin position="79"/>
        <end position="97"/>
    </location>
</feature>
<feature type="transmembrane region" description="Helical" evidence="1">
    <location>
        <begin position="27"/>
        <end position="49"/>
    </location>
</feature>
<name>A0A916Z9C6_9SPHN</name>
<keyword evidence="1" id="KW-0812">Transmembrane</keyword>
<organism evidence="2 3">
    <name type="scientific">Croceicoccus mobilis</name>
    <dbReference type="NCBI Taxonomy" id="1703339"/>
    <lineage>
        <taxon>Bacteria</taxon>
        <taxon>Pseudomonadati</taxon>
        <taxon>Pseudomonadota</taxon>
        <taxon>Alphaproteobacteria</taxon>
        <taxon>Sphingomonadales</taxon>
        <taxon>Erythrobacteraceae</taxon>
        <taxon>Croceicoccus</taxon>
    </lineage>
</organism>
<keyword evidence="3" id="KW-1185">Reference proteome</keyword>
<dbReference type="Proteomes" id="UP000612349">
    <property type="component" value="Unassembled WGS sequence"/>
</dbReference>
<dbReference type="OrthoDB" id="7409906at2"/>
<reference evidence="2" key="2">
    <citation type="submission" date="2020-09" db="EMBL/GenBank/DDBJ databases">
        <authorList>
            <person name="Sun Q."/>
            <person name="Zhou Y."/>
        </authorList>
    </citation>
    <scope>NUCLEOTIDE SEQUENCE</scope>
    <source>
        <strain evidence="2">CGMCC 1.15360</strain>
    </source>
</reference>
<gene>
    <name evidence="2" type="ORF">GCM10010990_35170</name>
</gene>
<keyword evidence="1" id="KW-1133">Transmembrane helix</keyword>
<reference evidence="2" key="1">
    <citation type="journal article" date="2014" name="Int. J. Syst. Evol. Microbiol.">
        <title>Complete genome sequence of Corynebacterium casei LMG S-19264T (=DSM 44701T), isolated from a smear-ripened cheese.</title>
        <authorList>
            <consortium name="US DOE Joint Genome Institute (JGI-PGF)"/>
            <person name="Walter F."/>
            <person name="Albersmeier A."/>
            <person name="Kalinowski J."/>
            <person name="Ruckert C."/>
        </authorList>
    </citation>
    <scope>NUCLEOTIDE SEQUENCE</scope>
    <source>
        <strain evidence="2">CGMCC 1.15360</strain>
    </source>
</reference>
<evidence type="ECO:0000313" key="2">
    <source>
        <dbReference type="EMBL" id="GGD82176.1"/>
    </source>
</evidence>
<keyword evidence="1" id="KW-0472">Membrane</keyword>
<evidence type="ECO:0000256" key="1">
    <source>
        <dbReference type="SAM" id="Phobius"/>
    </source>
</evidence>